<proteinExistence type="predicted"/>
<protein>
    <submittedName>
        <fullName evidence="1">Pentapeptide repeat-containing protein</fullName>
    </submittedName>
</protein>
<dbReference type="Gene3D" id="2.160.20.80">
    <property type="entry name" value="E3 ubiquitin-protein ligase SopA"/>
    <property type="match status" value="1"/>
</dbReference>
<sequence>MKIHDTVVTGQQLTLSNLDVNILGPGATLERCDVYSDCASAALVMAGLDMREGGFTQQHRALIEARFKKAHFSGVTFRGSFTDCDFGDWDAPVRPHVANCDFSEAKLDGCRFLHCDIDTIKFPKWPGFTLTHPILARDFVLSRKWPVKVGVILDIYTDNDSECVAIAGDAARLARKAGITLDELRDLLQPIPSMLILD</sequence>
<name>A0ABZ1UFR9_9BURK</name>
<gene>
    <name evidence="1" type="ORF">E7V67_014925</name>
</gene>
<dbReference type="SUPFAM" id="SSF141571">
    <property type="entry name" value="Pentapeptide repeat-like"/>
    <property type="match status" value="1"/>
</dbReference>
<evidence type="ECO:0000313" key="1">
    <source>
        <dbReference type="EMBL" id="WUR11013.1"/>
    </source>
</evidence>
<reference evidence="1 2" key="1">
    <citation type="journal article" date="2019" name="Int. J. Syst. Evol. Microbiol.">
        <title>The Draft Whole-Genome Sequence of the Antibiotic Producer Empedobacter haloabium ATCC 31962 Provides Indications for Its Taxonomic Reclassification.</title>
        <authorList>
            <person name="Miess H."/>
            <person name="Arlt P."/>
            <person name="Apel A.K."/>
            <person name="Weber T."/>
            <person name="Nieselt K."/>
            <person name="Hanssen F."/>
            <person name="Czemmel S."/>
            <person name="Nahnsen S."/>
            <person name="Gross H."/>
        </authorList>
    </citation>
    <scope>NUCLEOTIDE SEQUENCE [LARGE SCALE GENOMIC DNA]</scope>
    <source>
        <strain evidence="1 2">ATCC 31962</strain>
    </source>
</reference>
<accession>A0ABZ1UFR9</accession>
<organism evidence="1 2">
    <name type="scientific">[Empedobacter] haloabium</name>
    <dbReference type="NCBI Taxonomy" id="592317"/>
    <lineage>
        <taxon>Bacteria</taxon>
        <taxon>Pseudomonadati</taxon>
        <taxon>Pseudomonadota</taxon>
        <taxon>Betaproteobacteria</taxon>
        <taxon>Burkholderiales</taxon>
        <taxon>Oxalobacteraceae</taxon>
        <taxon>Telluria group</taxon>
        <taxon>Telluria group incertae sedis</taxon>
    </lineage>
</organism>
<dbReference type="EMBL" id="CP136508">
    <property type="protein sequence ID" value="WUR11013.1"/>
    <property type="molecule type" value="Genomic_DNA"/>
</dbReference>
<evidence type="ECO:0000313" key="2">
    <source>
        <dbReference type="Proteomes" id="UP000321323"/>
    </source>
</evidence>
<keyword evidence="2" id="KW-1185">Reference proteome</keyword>
<dbReference type="Proteomes" id="UP000321323">
    <property type="component" value="Chromosome"/>
</dbReference>